<dbReference type="NCBIfam" id="TIGR04482">
    <property type="entry name" value="D_pro_red_PrdD"/>
    <property type="match status" value="1"/>
</dbReference>
<dbReference type="InterPro" id="IPR031000">
    <property type="entry name" value="D_pro_red_PrdD"/>
</dbReference>
<dbReference type="Proteomes" id="UP000286773">
    <property type="component" value="Unassembled WGS sequence"/>
</dbReference>
<reference evidence="1 2" key="1">
    <citation type="submission" date="2017-05" db="EMBL/GenBank/DDBJ databases">
        <title>Vagococcus spp. assemblies.</title>
        <authorList>
            <person name="Gulvik C.A."/>
        </authorList>
    </citation>
    <scope>NUCLEOTIDE SEQUENCE [LARGE SCALE GENOMIC DNA]</scope>
    <source>
        <strain evidence="1 2">LMG 24798</strain>
    </source>
</reference>
<sequence length="245" mass="26865">MGEKVLKIKAFHMQDVTIGESTVLAPDKLQIAGHAEIKYDDIKEVSIQLLRPHHHDVVTNTIMDVIPISTKVLGRLGDGVTHTLTGVTVVMTGAIENGEQMHSFGASDGILSEHLKLNQIGTPDENDIIIHIDLLAHEDAVFNRQLCMKMFEVVDDYLQAIRDQLKMLVGNEATEVHEFVEKSNEGKPNVALIKQVAGQGAMYDTLLFPNEPSGFAGGVSIIDMNNMPVILSANEYRDGAIRAMV</sequence>
<dbReference type="OrthoDB" id="3651437at2"/>
<dbReference type="AlphaFoldDB" id="A0A430B2E1"/>
<keyword evidence="2" id="KW-1185">Reference proteome</keyword>
<accession>A0A430B2E1</accession>
<evidence type="ECO:0000313" key="1">
    <source>
        <dbReference type="EMBL" id="RSU14421.1"/>
    </source>
</evidence>
<name>A0A430B2E1_9ENTE</name>
<dbReference type="InterPro" id="IPR015417">
    <property type="entry name" value="Gly_reductase_pB_sua/b"/>
</dbReference>
<evidence type="ECO:0000313" key="2">
    <source>
        <dbReference type="Proteomes" id="UP000286773"/>
    </source>
</evidence>
<protein>
    <submittedName>
        <fullName evidence="1">Proline reductase cluster protein PrdD</fullName>
    </submittedName>
</protein>
<dbReference type="EMBL" id="NGKC01000001">
    <property type="protein sequence ID" value="RSU14421.1"/>
    <property type="molecule type" value="Genomic_DNA"/>
</dbReference>
<comment type="caution">
    <text evidence="1">The sequence shown here is derived from an EMBL/GenBank/DDBJ whole genome shotgun (WGS) entry which is preliminary data.</text>
</comment>
<dbReference type="Pfam" id="PF09338">
    <property type="entry name" value="Gly_reductase"/>
    <property type="match status" value="1"/>
</dbReference>
<organism evidence="1 2">
    <name type="scientific">Vagococcus acidifermentans</name>
    <dbReference type="NCBI Taxonomy" id="564710"/>
    <lineage>
        <taxon>Bacteria</taxon>
        <taxon>Bacillati</taxon>
        <taxon>Bacillota</taxon>
        <taxon>Bacilli</taxon>
        <taxon>Lactobacillales</taxon>
        <taxon>Enterococcaceae</taxon>
        <taxon>Vagococcus</taxon>
    </lineage>
</organism>
<gene>
    <name evidence="1" type="ORF">CBF27_00080</name>
</gene>
<proteinExistence type="predicted"/>
<dbReference type="GO" id="GO:0050485">
    <property type="term" value="F:oxidoreductase activity, acting on X-H and Y-H to form an X-Y bond, with a disulfide as acceptor"/>
    <property type="evidence" value="ECO:0007669"/>
    <property type="project" value="InterPro"/>
</dbReference>